<evidence type="ECO:0000256" key="4">
    <source>
        <dbReference type="ARBA" id="ARBA00074799"/>
    </source>
</evidence>
<evidence type="ECO:0000259" key="5">
    <source>
        <dbReference type="Pfam" id="PF03819"/>
    </source>
</evidence>
<dbReference type="Pfam" id="PF03819">
    <property type="entry name" value="MazG"/>
    <property type="match status" value="2"/>
</dbReference>
<dbReference type="Gene3D" id="1.10.287.1080">
    <property type="entry name" value="MazG-like"/>
    <property type="match status" value="2"/>
</dbReference>
<evidence type="ECO:0000256" key="1">
    <source>
        <dbReference type="ARBA" id="ARBA00052141"/>
    </source>
</evidence>
<dbReference type="KEGG" id="ncb:C0V82_04560"/>
<dbReference type="GO" id="GO:0046061">
    <property type="term" value="P:dATP catabolic process"/>
    <property type="evidence" value="ECO:0007669"/>
    <property type="project" value="TreeGrafter"/>
</dbReference>
<dbReference type="GO" id="GO:0006950">
    <property type="term" value="P:response to stress"/>
    <property type="evidence" value="ECO:0007669"/>
    <property type="project" value="UniProtKB-ARBA"/>
</dbReference>
<dbReference type="GO" id="GO:0046052">
    <property type="term" value="P:UTP catabolic process"/>
    <property type="evidence" value="ECO:0007669"/>
    <property type="project" value="TreeGrafter"/>
</dbReference>
<dbReference type="NCBIfam" id="TIGR00444">
    <property type="entry name" value="mazG"/>
    <property type="match status" value="1"/>
</dbReference>
<dbReference type="NCBIfam" id="NF007113">
    <property type="entry name" value="PRK09562.1"/>
    <property type="match status" value="1"/>
</dbReference>
<comment type="catalytic activity">
    <reaction evidence="1">
        <text>ATP + H2O = AMP + diphosphate + H(+)</text>
        <dbReference type="Rhea" id="RHEA:14245"/>
        <dbReference type="ChEBI" id="CHEBI:15377"/>
        <dbReference type="ChEBI" id="CHEBI:15378"/>
        <dbReference type="ChEBI" id="CHEBI:30616"/>
        <dbReference type="ChEBI" id="CHEBI:33019"/>
        <dbReference type="ChEBI" id="CHEBI:456215"/>
        <dbReference type="EC" id="3.6.1.8"/>
    </reaction>
</comment>
<sequence length="269" mass="30348">MTDNTTRLLNIMAKLRDPDGGCPWDLEQDFATIAPHTIEEAYEVADAIQSGDMMAVKDELGDLLFQTVFYAQMGKERGLFDFDAIAGHIADKMIRRHPHVFGEVSVNSADDQVKHWEELKARERAEKAAVSGIPPSALDGITPGLPALTRAVKLQKRAARVGFDWTQADEILDKIEEEIGELRAEIKARQQEKARIQDELGDLLFALVNLARRLEIDPETALRGTNYKFDRRFRFVEQALGKQGKKPETSTLDEMEALWVEAKITERKS</sequence>
<name>A0A2K9NAL5_9PROT</name>
<dbReference type="InterPro" id="IPR048011">
    <property type="entry name" value="NTP-PPase_MazG-like_C"/>
</dbReference>
<evidence type="ECO:0000313" key="7">
    <source>
        <dbReference type="Proteomes" id="UP000234752"/>
    </source>
</evidence>
<keyword evidence="7" id="KW-1185">Reference proteome</keyword>
<evidence type="ECO:0000256" key="3">
    <source>
        <dbReference type="ARBA" id="ARBA00066372"/>
    </source>
</evidence>
<dbReference type="EMBL" id="CP025611">
    <property type="protein sequence ID" value="AUN29576.1"/>
    <property type="molecule type" value="Genomic_DNA"/>
</dbReference>
<dbReference type="FunFam" id="1.10.287.1080:FF:000001">
    <property type="entry name" value="Nucleoside triphosphate pyrophosphohydrolase"/>
    <property type="match status" value="1"/>
</dbReference>
<dbReference type="InterPro" id="IPR048015">
    <property type="entry name" value="NTP-PPase_MazG-like_N"/>
</dbReference>
<keyword evidence="6" id="KW-0378">Hydrolase</keyword>
<dbReference type="RefSeq" id="WP_102111301.1">
    <property type="nucleotide sequence ID" value="NZ_BMGN01000003.1"/>
</dbReference>
<evidence type="ECO:0000256" key="2">
    <source>
        <dbReference type="ARBA" id="ARBA00061115"/>
    </source>
</evidence>
<dbReference type="InterPro" id="IPR011551">
    <property type="entry name" value="NTP_PyrPHydrolase_MazG"/>
</dbReference>
<feature type="domain" description="NTP pyrophosphohydrolase MazG-like" evidence="5">
    <location>
        <begin position="28"/>
        <end position="101"/>
    </location>
</feature>
<dbReference type="GO" id="GO:0046047">
    <property type="term" value="P:TTP catabolic process"/>
    <property type="evidence" value="ECO:0007669"/>
    <property type="project" value="TreeGrafter"/>
</dbReference>
<organism evidence="6 7">
    <name type="scientific">Niveispirillum cyanobacteriorum</name>
    <dbReference type="NCBI Taxonomy" id="1612173"/>
    <lineage>
        <taxon>Bacteria</taxon>
        <taxon>Pseudomonadati</taxon>
        <taxon>Pseudomonadota</taxon>
        <taxon>Alphaproteobacteria</taxon>
        <taxon>Rhodospirillales</taxon>
        <taxon>Azospirillaceae</taxon>
        <taxon>Niveispirillum</taxon>
    </lineage>
</organism>
<feature type="domain" description="NTP pyrophosphohydrolase MazG-like" evidence="5">
    <location>
        <begin position="171"/>
        <end position="232"/>
    </location>
</feature>
<dbReference type="PANTHER" id="PTHR30522:SF0">
    <property type="entry name" value="NUCLEOSIDE TRIPHOSPHATE PYROPHOSPHOHYDROLASE"/>
    <property type="match status" value="1"/>
</dbReference>
<dbReference type="SUPFAM" id="SSF101386">
    <property type="entry name" value="all-alpha NTP pyrophosphatases"/>
    <property type="match status" value="2"/>
</dbReference>
<evidence type="ECO:0000313" key="6">
    <source>
        <dbReference type="EMBL" id="AUN29576.1"/>
    </source>
</evidence>
<dbReference type="AlphaFoldDB" id="A0A2K9NAL5"/>
<dbReference type="InterPro" id="IPR004518">
    <property type="entry name" value="MazG-like_dom"/>
</dbReference>
<dbReference type="CDD" id="cd11528">
    <property type="entry name" value="NTP-PPase_MazG_Nterm"/>
    <property type="match status" value="1"/>
</dbReference>
<dbReference type="EC" id="3.6.1.8" evidence="3"/>
<dbReference type="PANTHER" id="PTHR30522">
    <property type="entry name" value="NUCLEOSIDE TRIPHOSPHATE PYROPHOSPHOHYDROLASE"/>
    <property type="match status" value="1"/>
</dbReference>
<dbReference type="GO" id="GO:0006203">
    <property type="term" value="P:dGTP catabolic process"/>
    <property type="evidence" value="ECO:0007669"/>
    <property type="project" value="TreeGrafter"/>
</dbReference>
<dbReference type="Proteomes" id="UP000234752">
    <property type="component" value="Chromosome eg_1"/>
</dbReference>
<reference evidence="6 7" key="1">
    <citation type="submission" date="2017-12" db="EMBL/GenBank/DDBJ databases">
        <title>Genomes of bacteria within cyanobacterial aggregates.</title>
        <authorList>
            <person name="Cai H."/>
        </authorList>
    </citation>
    <scope>NUCLEOTIDE SEQUENCE [LARGE SCALE GENOMIC DNA]</scope>
    <source>
        <strain evidence="6 7">TH16</strain>
    </source>
</reference>
<dbReference type="GO" id="GO:0046081">
    <property type="term" value="P:dUTP catabolic process"/>
    <property type="evidence" value="ECO:0007669"/>
    <property type="project" value="TreeGrafter"/>
</dbReference>
<dbReference type="GO" id="GO:0046076">
    <property type="term" value="P:dTTP catabolic process"/>
    <property type="evidence" value="ECO:0007669"/>
    <property type="project" value="TreeGrafter"/>
</dbReference>
<dbReference type="OrthoDB" id="9808939at2"/>
<dbReference type="GO" id="GO:0047693">
    <property type="term" value="F:ATP diphosphatase activity"/>
    <property type="evidence" value="ECO:0007669"/>
    <property type="project" value="UniProtKB-EC"/>
</dbReference>
<protein>
    <recommendedName>
        <fullName evidence="4">Nucleoside triphosphate pyrophosphohydrolase</fullName>
        <ecNumber evidence="3">3.6.1.8</ecNumber>
    </recommendedName>
</protein>
<dbReference type="FunFam" id="1.10.287.1080:FF:000003">
    <property type="entry name" value="Nucleoside triphosphate pyrophosphohydrolase"/>
    <property type="match status" value="1"/>
</dbReference>
<dbReference type="CDD" id="cd11529">
    <property type="entry name" value="NTP-PPase_MazG_Cterm"/>
    <property type="match status" value="1"/>
</dbReference>
<comment type="similarity">
    <text evidence="2">Belongs to the nucleoside triphosphate pyrophosphohydrolase family.</text>
</comment>
<proteinExistence type="inferred from homology"/>
<gene>
    <name evidence="6" type="ORF">C0V82_04560</name>
</gene>
<accession>A0A2K9NAL5</accession>